<sequence>MEYFVFKLNLEPKTLQIYDYESNREQVIAKIIPKGLGEIFNTYEIIDDSLIKYSDEIDISEVANSLEYNKLIELNRNIINMYEEIVNRYKKGEGINYSVEYLEHRELLNKYINDLILKYPFLKGALESKENVFMVDSFSKIKMAVTYIQRAKKIEYFIKHFSKKESKTEFIYDKQKEFIYISTKDATPKTVEDYVEILQDKINNFSSDSNIGRVTINPVYEKFEFTGLYSEITIELVYPNGAARDRSRAIEAASAAREIRKLEASKNEKIDISTLNDYYQEDGEKGYIKSITSKGKKIITSVIKKMVL</sequence>
<dbReference type="Proteomes" id="UP000319837">
    <property type="component" value="Unassembled WGS sequence"/>
</dbReference>
<comment type="caution">
    <text evidence="1">The sequence shown here is derived from an EMBL/GenBank/DDBJ whole genome shotgun (WGS) entry which is preliminary data.</text>
</comment>
<organism evidence="1 2">
    <name type="scientific">Niallia circulans</name>
    <name type="common">Bacillus circulans</name>
    <dbReference type="NCBI Taxonomy" id="1397"/>
    <lineage>
        <taxon>Bacteria</taxon>
        <taxon>Bacillati</taxon>
        <taxon>Bacillota</taxon>
        <taxon>Bacilli</taxon>
        <taxon>Bacillales</taxon>
        <taxon>Bacillaceae</taxon>
        <taxon>Niallia</taxon>
    </lineage>
</organism>
<gene>
    <name evidence="1" type="ORF">CEQ21_24305</name>
</gene>
<dbReference type="AlphaFoldDB" id="A0A553SNF8"/>
<accession>A0A553SNF8</accession>
<protein>
    <submittedName>
        <fullName evidence="1">Uncharacterized protein</fullName>
    </submittedName>
</protein>
<name>A0A553SNF8_NIACI</name>
<dbReference type="EMBL" id="RIBP01000004">
    <property type="protein sequence ID" value="TRZ38512.1"/>
    <property type="molecule type" value="Genomic_DNA"/>
</dbReference>
<evidence type="ECO:0000313" key="1">
    <source>
        <dbReference type="EMBL" id="TRZ38512.1"/>
    </source>
</evidence>
<evidence type="ECO:0000313" key="2">
    <source>
        <dbReference type="Proteomes" id="UP000319837"/>
    </source>
</evidence>
<dbReference type="RefSeq" id="WP_185766765.1">
    <property type="nucleotide sequence ID" value="NZ_RIBP01000004.1"/>
</dbReference>
<proteinExistence type="predicted"/>
<reference evidence="2" key="1">
    <citation type="submission" date="2018-10" db="EMBL/GenBank/DDBJ databases">
        <title>FDA dAtabase for Regulatory Grade micrObial Sequences (FDA-ARGOS): Supporting development and validation of Infectious Disease Dx tests.</title>
        <authorList>
            <person name="Minogue T."/>
            <person name="Wolcott M."/>
            <person name="Wasieloski L."/>
            <person name="Aguilar W."/>
            <person name="Moore D."/>
            <person name="Tallon L."/>
            <person name="Sadzewicz L."/>
            <person name="Sengamalay N."/>
            <person name="Ott S."/>
            <person name="Godinez A."/>
            <person name="Nagaraj S."/>
            <person name="Vavikolanu K."/>
            <person name="Vyas G."/>
            <person name="Nadendla S."/>
            <person name="George J."/>
            <person name="Sichtig H."/>
        </authorList>
    </citation>
    <scope>NUCLEOTIDE SEQUENCE [LARGE SCALE GENOMIC DNA]</scope>
    <source>
        <strain evidence="2">FDAARGOS_343</strain>
    </source>
</reference>